<dbReference type="InterPro" id="IPR012337">
    <property type="entry name" value="RNaseH-like_sf"/>
</dbReference>
<dbReference type="Proteomes" id="UP000015106">
    <property type="component" value="Chromosome 3"/>
</dbReference>
<dbReference type="PANTHER" id="PTHR47266">
    <property type="entry name" value="ENDONUCLEASE-RELATED"/>
    <property type="match status" value="1"/>
</dbReference>
<evidence type="ECO:0000313" key="2">
    <source>
        <dbReference type="EnsemblPlants" id="TuG1812G0300004115.01.T01.cds391856"/>
    </source>
</evidence>
<dbReference type="GO" id="GO:0003676">
    <property type="term" value="F:nucleic acid binding"/>
    <property type="evidence" value="ECO:0007669"/>
    <property type="project" value="InterPro"/>
</dbReference>
<dbReference type="Pfam" id="PF17921">
    <property type="entry name" value="Integrase_H2C2"/>
    <property type="match status" value="1"/>
</dbReference>
<feature type="domain" description="Integrase catalytic" evidence="1">
    <location>
        <begin position="64"/>
        <end position="150"/>
    </location>
</feature>
<sequence length="150" mass="17461">MGEVHEGMCGTHQSAHKMKWLLRRAGFYWPTMLEDSFRYYKGCDSCQKFGDIQLAPASMLHPIIKPWPFRGWGLDFIGQIHPKSSKGHRFVLVATDYFTKWTEVVPLKNMTHKEVIKFILEHIVYRFGIPQTLTTDQGSSFISHQVREFA</sequence>
<dbReference type="InterPro" id="IPR036397">
    <property type="entry name" value="RNaseH_sf"/>
</dbReference>
<dbReference type="Gene3D" id="3.30.420.10">
    <property type="entry name" value="Ribonuclease H-like superfamily/Ribonuclease H"/>
    <property type="match status" value="1"/>
</dbReference>
<protein>
    <recommendedName>
        <fullName evidence="1">Integrase catalytic domain-containing protein</fullName>
    </recommendedName>
</protein>
<dbReference type="AlphaFoldDB" id="A0A8R7PVA5"/>
<dbReference type="Gramene" id="TuG1812G0300004115.01.T01">
    <property type="protein sequence ID" value="TuG1812G0300004115.01.T01.cds391856"/>
    <property type="gene ID" value="TuG1812G0300004115.01"/>
</dbReference>
<organism evidence="2 3">
    <name type="scientific">Triticum urartu</name>
    <name type="common">Red wild einkorn</name>
    <name type="synonym">Crithodium urartu</name>
    <dbReference type="NCBI Taxonomy" id="4572"/>
    <lineage>
        <taxon>Eukaryota</taxon>
        <taxon>Viridiplantae</taxon>
        <taxon>Streptophyta</taxon>
        <taxon>Embryophyta</taxon>
        <taxon>Tracheophyta</taxon>
        <taxon>Spermatophyta</taxon>
        <taxon>Magnoliopsida</taxon>
        <taxon>Liliopsida</taxon>
        <taxon>Poales</taxon>
        <taxon>Poaceae</taxon>
        <taxon>BOP clade</taxon>
        <taxon>Pooideae</taxon>
        <taxon>Triticodae</taxon>
        <taxon>Triticeae</taxon>
        <taxon>Triticinae</taxon>
        <taxon>Triticum</taxon>
    </lineage>
</organism>
<dbReference type="PROSITE" id="PS50994">
    <property type="entry name" value="INTEGRASE"/>
    <property type="match status" value="1"/>
</dbReference>
<keyword evidence="3" id="KW-1185">Reference proteome</keyword>
<dbReference type="Pfam" id="PF00665">
    <property type="entry name" value="rve"/>
    <property type="match status" value="1"/>
</dbReference>
<accession>A0A8R7PVA5</accession>
<evidence type="ECO:0000313" key="3">
    <source>
        <dbReference type="Proteomes" id="UP000015106"/>
    </source>
</evidence>
<dbReference type="InterPro" id="IPR001584">
    <property type="entry name" value="Integrase_cat-core"/>
</dbReference>
<dbReference type="GO" id="GO:0015074">
    <property type="term" value="P:DNA integration"/>
    <property type="evidence" value="ECO:0007669"/>
    <property type="project" value="InterPro"/>
</dbReference>
<proteinExistence type="predicted"/>
<name>A0A8R7PVA5_TRIUA</name>
<dbReference type="Gene3D" id="1.10.340.70">
    <property type="match status" value="1"/>
</dbReference>
<reference evidence="2" key="2">
    <citation type="submission" date="2018-03" db="EMBL/GenBank/DDBJ databases">
        <title>The Triticum urartu genome reveals the dynamic nature of wheat genome evolution.</title>
        <authorList>
            <person name="Ling H."/>
            <person name="Ma B."/>
            <person name="Shi X."/>
            <person name="Liu H."/>
            <person name="Dong L."/>
            <person name="Sun H."/>
            <person name="Cao Y."/>
            <person name="Gao Q."/>
            <person name="Zheng S."/>
            <person name="Li Y."/>
            <person name="Yu Y."/>
            <person name="Du H."/>
            <person name="Qi M."/>
            <person name="Li Y."/>
            <person name="Yu H."/>
            <person name="Cui Y."/>
            <person name="Wang N."/>
            <person name="Chen C."/>
            <person name="Wu H."/>
            <person name="Zhao Y."/>
            <person name="Zhang J."/>
            <person name="Li Y."/>
            <person name="Zhou W."/>
            <person name="Zhang B."/>
            <person name="Hu W."/>
            <person name="Eijk M."/>
            <person name="Tang J."/>
            <person name="Witsenboer H."/>
            <person name="Zhao S."/>
            <person name="Li Z."/>
            <person name="Zhang A."/>
            <person name="Wang D."/>
            <person name="Liang C."/>
        </authorList>
    </citation>
    <scope>NUCLEOTIDE SEQUENCE [LARGE SCALE GENOMIC DNA]</scope>
    <source>
        <strain evidence="2">cv. G1812</strain>
    </source>
</reference>
<evidence type="ECO:0000259" key="1">
    <source>
        <dbReference type="PROSITE" id="PS50994"/>
    </source>
</evidence>
<dbReference type="InterPro" id="IPR052160">
    <property type="entry name" value="Gypsy_RT_Integrase-like"/>
</dbReference>
<dbReference type="EnsemblPlants" id="TuG1812G0300004115.01.T01">
    <property type="protein sequence ID" value="TuG1812G0300004115.01.T01.cds391856"/>
    <property type="gene ID" value="TuG1812G0300004115.01"/>
</dbReference>
<reference evidence="2" key="3">
    <citation type="submission" date="2022-06" db="UniProtKB">
        <authorList>
            <consortium name="EnsemblPlants"/>
        </authorList>
    </citation>
    <scope>IDENTIFICATION</scope>
</reference>
<reference evidence="3" key="1">
    <citation type="journal article" date="2013" name="Nature">
        <title>Draft genome of the wheat A-genome progenitor Triticum urartu.</title>
        <authorList>
            <person name="Ling H.Q."/>
            <person name="Zhao S."/>
            <person name="Liu D."/>
            <person name="Wang J."/>
            <person name="Sun H."/>
            <person name="Zhang C."/>
            <person name="Fan H."/>
            <person name="Li D."/>
            <person name="Dong L."/>
            <person name="Tao Y."/>
            <person name="Gao C."/>
            <person name="Wu H."/>
            <person name="Li Y."/>
            <person name="Cui Y."/>
            <person name="Guo X."/>
            <person name="Zheng S."/>
            <person name="Wang B."/>
            <person name="Yu K."/>
            <person name="Liang Q."/>
            <person name="Yang W."/>
            <person name="Lou X."/>
            <person name="Chen J."/>
            <person name="Feng M."/>
            <person name="Jian J."/>
            <person name="Zhang X."/>
            <person name="Luo G."/>
            <person name="Jiang Y."/>
            <person name="Liu J."/>
            <person name="Wang Z."/>
            <person name="Sha Y."/>
            <person name="Zhang B."/>
            <person name="Wu H."/>
            <person name="Tang D."/>
            <person name="Shen Q."/>
            <person name="Xue P."/>
            <person name="Zou S."/>
            <person name="Wang X."/>
            <person name="Liu X."/>
            <person name="Wang F."/>
            <person name="Yang Y."/>
            <person name="An X."/>
            <person name="Dong Z."/>
            <person name="Zhang K."/>
            <person name="Zhang X."/>
            <person name="Luo M.C."/>
            <person name="Dvorak J."/>
            <person name="Tong Y."/>
            <person name="Wang J."/>
            <person name="Yang H."/>
            <person name="Li Z."/>
            <person name="Wang D."/>
            <person name="Zhang A."/>
            <person name="Wang J."/>
        </authorList>
    </citation>
    <scope>NUCLEOTIDE SEQUENCE</scope>
    <source>
        <strain evidence="3">cv. G1812</strain>
    </source>
</reference>
<dbReference type="InterPro" id="IPR041588">
    <property type="entry name" value="Integrase_H2C2"/>
</dbReference>
<dbReference type="SUPFAM" id="SSF53098">
    <property type="entry name" value="Ribonuclease H-like"/>
    <property type="match status" value="1"/>
</dbReference>